<evidence type="ECO:0000313" key="1">
    <source>
        <dbReference type="EMBL" id="CAI9150338.1"/>
    </source>
</evidence>
<feature type="non-terminal residue" evidence="1">
    <location>
        <position position="54"/>
    </location>
</feature>
<accession>A0ABN8XLM3</accession>
<dbReference type="Proteomes" id="UP001176941">
    <property type="component" value="Unassembled WGS sequence"/>
</dbReference>
<evidence type="ECO:0000313" key="3">
    <source>
        <dbReference type="Proteomes" id="UP001176941"/>
    </source>
</evidence>
<dbReference type="EMBL" id="OX460344">
    <property type="protein sequence ID" value="CAI9181553.1"/>
    <property type="molecule type" value="Genomic_DNA"/>
</dbReference>
<evidence type="ECO:0000313" key="2">
    <source>
        <dbReference type="EMBL" id="CAI9181553.1"/>
    </source>
</evidence>
<dbReference type="Proteomes" id="UP001176941">
    <property type="component" value="Chromosome Y"/>
</dbReference>
<dbReference type="EMBL" id="CATKSN020000782">
    <property type="protein sequence ID" value="CAI9150338.1"/>
    <property type="molecule type" value="Genomic_DNA"/>
</dbReference>
<keyword evidence="3" id="KW-1185">Reference proteome</keyword>
<sequence>MKAIRQCAGGKVLSKQPSFQKFMEYKQDKSMSEIILISCENDVHMCQEYFARGL</sequence>
<reference evidence="1 3" key="1">
    <citation type="submission" date="2023-04" db="EMBL/GenBank/DDBJ databases">
        <authorList>
            <consortium name="ELIXIR-Norway"/>
        </authorList>
    </citation>
    <scope>NUCLEOTIDE SEQUENCE [LARGE SCALE GENOMIC DNA]</scope>
</reference>
<organism evidence="1 3">
    <name type="scientific">Rangifer tarandus platyrhynchus</name>
    <name type="common">Svalbard reindeer</name>
    <dbReference type="NCBI Taxonomy" id="3082113"/>
    <lineage>
        <taxon>Eukaryota</taxon>
        <taxon>Metazoa</taxon>
        <taxon>Chordata</taxon>
        <taxon>Craniata</taxon>
        <taxon>Vertebrata</taxon>
        <taxon>Euteleostomi</taxon>
        <taxon>Mammalia</taxon>
        <taxon>Eutheria</taxon>
        <taxon>Laurasiatheria</taxon>
        <taxon>Artiodactyla</taxon>
        <taxon>Ruminantia</taxon>
        <taxon>Pecora</taxon>
        <taxon>Cervidae</taxon>
        <taxon>Odocoileinae</taxon>
        <taxon>Rangifer</taxon>
    </lineage>
</organism>
<dbReference type="InterPro" id="IPR036420">
    <property type="entry name" value="BRCT_dom_sf"/>
</dbReference>
<protein>
    <submittedName>
        <fullName evidence="1">Uncharacterized protein</fullName>
    </submittedName>
</protein>
<feature type="non-terminal residue" evidence="1">
    <location>
        <position position="1"/>
    </location>
</feature>
<proteinExistence type="predicted"/>
<dbReference type="Gene3D" id="3.40.50.10190">
    <property type="entry name" value="BRCT domain"/>
    <property type="match status" value="1"/>
</dbReference>
<name>A0ABN8XLM3_RANTA</name>
<gene>
    <name evidence="2" type="ORF">MRATA1EN1_LOCUS30515</name>
    <name evidence="1" type="ORF">MRATA1EN1_LOCUS31956</name>
</gene>